<dbReference type="SUPFAM" id="SSF53756">
    <property type="entry name" value="UDP-Glycosyltransferase/glycogen phosphorylase"/>
    <property type="match status" value="1"/>
</dbReference>
<protein>
    <submittedName>
        <fullName evidence="2">Glycosyltransferase 28 domain</fullName>
    </submittedName>
</protein>
<dbReference type="PANTHER" id="PTHR21015:SF22">
    <property type="entry name" value="GLYCOSYLTRANSFERASE"/>
    <property type="match status" value="1"/>
</dbReference>
<dbReference type="OrthoDB" id="9802126at2"/>
<evidence type="ECO:0000313" key="2">
    <source>
        <dbReference type="EMBL" id="ADU43725.1"/>
    </source>
</evidence>
<evidence type="ECO:0000313" key="3">
    <source>
        <dbReference type="Proteomes" id="UP000001402"/>
    </source>
</evidence>
<accession>E6VQ48</accession>
<dbReference type="KEGG" id="rpx:Rpdx1_2127"/>
<reference evidence="2" key="1">
    <citation type="submission" date="2010-12" db="EMBL/GenBank/DDBJ databases">
        <title>Complete sequence of Rhodopseudomonas palustris DX-1.</title>
        <authorList>
            <consortium name="US DOE Joint Genome Institute"/>
            <person name="Lucas S."/>
            <person name="Copeland A."/>
            <person name="Lapidus A."/>
            <person name="Cheng J.-F."/>
            <person name="Goodwin L."/>
            <person name="Pitluck S."/>
            <person name="Misra M."/>
            <person name="Chertkov O."/>
            <person name="Detter J.C."/>
            <person name="Han C."/>
            <person name="Tapia R."/>
            <person name="Land M."/>
            <person name="Hauser L."/>
            <person name="Kyrpides N."/>
            <person name="Ivanova N."/>
            <person name="Ovchinnikova G."/>
            <person name="Logan B."/>
            <person name="Oda Y."/>
            <person name="Harwood C."/>
            <person name="Woyke T."/>
        </authorList>
    </citation>
    <scope>NUCLEOTIDE SEQUENCE [LARGE SCALE GENOMIC DNA]</scope>
    <source>
        <strain evidence="2">DX-1</strain>
    </source>
</reference>
<dbReference type="AlphaFoldDB" id="E6VQ48"/>
<dbReference type="BioCyc" id="RPAL652103:RPDX1_RS10400-MONOMER"/>
<gene>
    <name evidence="2" type="ordered locus">Rpdx1_2127</name>
</gene>
<dbReference type="STRING" id="652103.Rpdx1_2127"/>
<organism evidence="2 3">
    <name type="scientific">Rhodopseudomonas palustris (strain DX-1)</name>
    <dbReference type="NCBI Taxonomy" id="652103"/>
    <lineage>
        <taxon>Bacteria</taxon>
        <taxon>Pseudomonadati</taxon>
        <taxon>Pseudomonadota</taxon>
        <taxon>Alphaproteobacteria</taxon>
        <taxon>Hyphomicrobiales</taxon>
        <taxon>Nitrobacteraceae</taxon>
        <taxon>Rhodopseudomonas</taxon>
    </lineage>
</organism>
<keyword evidence="2" id="KW-0808">Transferase</keyword>
<dbReference type="InterPro" id="IPR007235">
    <property type="entry name" value="Glyco_trans_28_C"/>
</dbReference>
<dbReference type="EMBL" id="CP002418">
    <property type="protein sequence ID" value="ADU43725.1"/>
    <property type="molecule type" value="Genomic_DNA"/>
</dbReference>
<evidence type="ECO:0000259" key="1">
    <source>
        <dbReference type="Pfam" id="PF04101"/>
    </source>
</evidence>
<dbReference type="Proteomes" id="UP000001402">
    <property type="component" value="Chromosome"/>
</dbReference>
<dbReference type="Gene3D" id="3.40.50.2000">
    <property type="entry name" value="Glycogen Phosphorylase B"/>
    <property type="match status" value="1"/>
</dbReference>
<dbReference type="eggNOG" id="COG4671">
    <property type="taxonomic scope" value="Bacteria"/>
</dbReference>
<feature type="domain" description="Glycosyl transferase family 28 C-terminal" evidence="1">
    <location>
        <begin position="306"/>
        <end position="388"/>
    </location>
</feature>
<dbReference type="PANTHER" id="PTHR21015">
    <property type="entry name" value="UDP-N-ACETYLGLUCOSAMINE--N-ACETYLMURAMYL-(PENTAPEPTIDE) PYROPHOSPHORYL-UNDECAPRENOL N-ACETYLGLUCOSAMINE TRANSFERASE 1"/>
    <property type="match status" value="1"/>
</dbReference>
<dbReference type="GO" id="GO:0016758">
    <property type="term" value="F:hexosyltransferase activity"/>
    <property type="evidence" value="ECO:0007669"/>
    <property type="project" value="InterPro"/>
</dbReference>
<dbReference type="HOGENOM" id="CLU_730877_0_0_5"/>
<sequence>MVYRGYASRNLDFSVGDRRNGRRTCLSPGCANRAGAFVTSRRRPRVLFLVHDGRGYGHLRRACRLADSISQIACALVVTGNEAVASLAPASIDYVKLPNIGRMNHDIGKRWGMSQFIEIDRTELSRFRQTIVRGVTDAFNPDVIVIDHLPLGKFGEWSYAVLEHPSQKLLVLRPVLGTADQTRADILAEGGLEALKHYFDQILVAGDIESSTIIDELQACDILRSKVTYLGYVTPTFSEKERNVARRLRGLPSNGKWIVCSGGSGHRAEQLLSACKDLSGIYQDYFFDIALGSRMAPSLRSREGRVRVASNISQLDLAHASADLVICHGGYNTLMEALAGSAAVVVLPTSNRDDEQLRHAAILARSHSVEICKSISELPEIVRATLKGPRLNQNGRRLSDGRSRFADIIRSCVATWLIACST</sequence>
<proteinExistence type="predicted"/>
<name>E6VQ48_RHOPX</name>
<dbReference type="Pfam" id="PF04101">
    <property type="entry name" value="Glyco_tran_28_C"/>
    <property type="match status" value="1"/>
</dbReference>